<accession>A0A2N0VKY7</accession>
<dbReference type="InterPro" id="IPR020449">
    <property type="entry name" value="Tscrpt_reg_AraC-type_HTH"/>
</dbReference>
<dbReference type="GO" id="GO:0003700">
    <property type="term" value="F:DNA-binding transcription factor activity"/>
    <property type="evidence" value="ECO:0007669"/>
    <property type="project" value="InterPro"/>
</dbReference>
<organism evidence="5 6">
    <name type="scientific">Rhodohalobacter barkolensis</name>
    <dbReference type="NCBI Taxonomy" id="2053187"/>
    <lineage>
        <taxon>Bacteria</taxon>
        <taxon>Pseudomonadati</taxon>
        <taxon>Balneolota</taxon>
        <taxon>Balneolia</taxon>
        <taxon>Balneolales</taxon>
        <taxon>Balneolaceae</taxon>
        <taxon>Rhodohalobacter</taxon>
    </lineage>
</organism>
<evidence type="ECO:0000256" key="3">
    <source>
        <dbReference type="ARBA" id="ARBA00023163"/>
    </source>
</evidence>
<dbReference type="InterPro" id="IPR018062">
    <property type="entry name" value="HTH_AraC-typ_CS"/>
</dbReference>
<keyword evidence="6" id="KW-1185">Reference proteome</keyword>
<evidence type="ECO:0000313" key="6">
    <source>
        <dbReference type="Proteomes" id="UP000233398"/>
    </source>
</evidence>
<feature type="domain" description="HTH araC/xylS-type" evidence="4">
    <location>
        <begin position="188"/>
        <end position="286"/>
    </location>
</feature>
<dbReference type="PROSITE" id="PS00041">
    <property type="entry name" value="HTH_ARAC_FAMILY_1"/>
    <property type="match status" value="1"/>
</dbReference>
<sequence>MDLYEAQISNPDLFQQFSLKDTLFLHYSCPQREKVLQLYSKYIQFNFTLSGKRILKQGSDRWVANPDNGLIIKKCAFMQELPDDYEGWDVLIFYLRDNYLRSLFEEFRPHLSLTDLPEPNKIMFEPFAIDEHIRNGYQSFIPYILENKTLPDNVFENKFKELLFNILSHPQNKHILAYIQRITEHYQAAIWEVMEANYMYDLKIQDFANIANRSLSTFKREFKKHYKTSPGKWLTDRRLKRAESMLRSGNKSISEVAFDCGFKNSSHFSRVFREKFSLSPSQYQKNWTNK</sequence>
<dbReference type="GO" id="GO:0043565">
    <property type="term" value="F:sequence-specific DNA binding"/>
    <property type="evidence" value="ECO:0007669"/>
    <property type="project" value="InterPro"/>
</dbReference>
<gene>
    <name evidence="5" type="ORF">CWD77_05165</name>
</gene>
<evidence type="ECO:0000259" key="4">
    <source>
        <dbReference type="PROSITE" id="PS01124"/>
    </source>
</evidence>
<evidence type="ECO:0000313" key="5">
    <source>
        <dbReference type="EMBL" id="PKD44852.1"/>
    </source>
</evidence>
<dbReference type="Pfam" id="PF22200">
    <property type="entry name" value="ExsA_N"/>
    <property type="match status" value="1"/>
</dbReference>
<dbReference type="EMBL" id="PISP01000001">
    <property type="protein sequence ID" value="PKD44852.1"/>
    <property type="molecule type" value="Genomic_DNA"/>
</dbReference>
<dbReference type="InterPro" id="IPR009057">
    <property type="entry name" value="Homeodomain-like_sf"/>
</dbReference>
<dbReference type="PROSITE" id="PS01124">
    <property type="entry name" value="HTH_ARAC_FAMILY_2"/>
    <property type="match status" value="1"/>
</dbReference>
<dbReference type="PRINTS" id="PR00032">
    <property type="entry name" value="HTHARAC"/>
</dbReference>
<dbReference type="Gene3D" id="1.10.10.60">
    <property type="entry name" value="Homeodomain-like"/>
    <property type="match status" value="1"/>
</dbReference>
<dbReference type="SMART" id="SM00342">
    <property type="entry name" value="HTH_ARAC"/>
    <property type="match status" value="1"/>
</dbReference>
<protein>
    <submittedName>
        <fullName evidence="5">AraC family transcriptional regulator</fullName>
    </submittedName>
</protein>
<evidence type="ECO:0000256" key="1">
    <source>
        <dbReference type="ARBA" id="ARBA00023015"/>
    </source>
</evidence>
<dbReference type="InterPro" id="IPR054015">
    <property type="entry name" value="ExsA-like_N"/>
</dbReference>
<proteinExistence type="predicted"/>
<dbReference type="Pfam" id="PF12833">
    <property type="entry name" value="HTH_18"/>
    <property type="match status" value="1"/>
</dbReference>
<name>A0A2N0VKY7_9BACT</name>
<dbReference type="InterPro" id="IPR018060">
    <property type="entry name" value="HTH_AraC"/>
</dbReference>
<dbReference type="OrthoDB" id="4480133at2"/>
<reference evidence="5 6" key="1">
    <citation type="submission" date="2017-11" db="EMBL/GenBank/DDBJ databases">
        <title>Rhodohalobacter 15182 sp. nov., isolated from a salt lake.</title>
        <authorList>
            <person name="Han S."/>
        </authorList>
    </citation>
    <scope>NUCLEOTIDE SEQUENCE [LARGE SCALE GENOMIC DNA]</scope>
    <source>
        <strain evidence="5 6">15182</strain>
    </source>
</reference>
<keyword evidence="1" id="KW-0805">Transcription regulation</keyword>
<keyword evidence="2" id="KW-0238">DNA-binding</keyword>
<dbReference type="AlphaFoldDB" id="A0A2N0VKY7"/>
<dbReference type="PANTHER" id="PTHR43280:SF2">
    <property type="entry name" value="HTH-TYPE TRANSCRIPTIONAL REGULATOR EXSA"/>
    <property type="match status" value="1"/>
</dbReference>
<dbReference type="RefSeq" id="WP_101072140.1">
    <property type="nucleotide sequence ID" value="NZ_PISP01000001.1"/>
</dbReference>
<keyword evidence="3" id="KW-0804">Transcription</keyword>
<comment type="caution">
    <text evidence="5">The sequence shown here is derived from an EMBL/GenBank/DDBJ whole genome shotgun (WGS) entry which is preliminary data.</text>
</comment>
<dbReference type="PANTHER" id="PTHR43280">
    <property type="entry name" value="ARAC-FAMILY TRANSCRIPTIONAL REGULATOR"/>
    <property type="match status" value="1"/>
</dbReference>
<dbReference type="SUPFAM" id="SSF46689">
    <property type="entry name" value="Homeodomain-like"/>
    <property type="match status" value="2"/>
</dbReference>
<dbReference type="Proteomes" id="UP000233398">
    <property type="component" value="Unassembled WGS sequence"/>
</dbReference>
<evidence type="ECO:0000256" key="2">
    <source>
        <dbReference type="ARBA" id="ARBA00023125"/>
    </source>
</evidence>